<dbReference type="EMBL" id="CP045429">
    <property type="protein sequence ID" value="QPB83505.1"/>
    <property type="molecule type" value="Genomic_DNA"/>
</dbReference>
<proteinExistence type="predicted"/>
<dbReference type="AlphaFoldDB" id="A0A5S3V3S2"/>
<reference evidence="1 2" key="1">
    <citation type="submission" date="2019-10" db="EMBL/GenBank/DDBJ databases">
        <title>Pseudoalteromonas rubra S4059.</title>
        <authorList>
            <person name="Paulsen S."/>
            <person name="Wang X."/>
        </authorList>
    </citation>
    <scope>NUCLEOTIDE SEQUENCE [LARGE SCALE GENOMIC DNA]</scope>
    <source>
        <strain evidence="1 2">S4059</strain>
    </source>
</reference>
<accession>A0A5S3V3S2</accession>
<sequence length="175" mass="20570">MNIIYQLSSEFIYYKAFSIPFGFAVFVLMSAVVFKFHFKLNEPLTKSDIVRYRESVKSLQHEFFPTILVIAIVIFVLLSFFSYLKVVSELSQLDELYSNSDSIKGTLKSLHFYQEGWDFVKFEVGGVVFDYRLDDRGFFDVDLTQMEIDKFEGKVVEIRFTDDLRILEIIQLNNE</sequence>
<evidence type="ECO:0000313" key="1">
    <source>
        <dbReference type="EMBL" id="QPB83505.1"/>
    </source>
</evidence>
<protein>
    <submittedName>
        <fullName evidence="1">Uncharacterized protein</fullName>
    </submittedName>
</protein>
<dbReference type="RefSeq" id="WP_138536540.1">
    <property type="nucleotide sequence ID" value="NZ_CP045429.1"/>
</dbReference>
<gene>
    <name evidence="1" type="ORF">CWC22_011105</name>
</gene>
<organism evidence="1 2">
    <name type="scientific">Pseudoalteromonas rubra</name>
    <dbReference type="NCBI Taxonomy" id="43658"/>
    <lineage>
        <taxon>Bacteria</taxon>
        <taxon>Pseudomonadati</taxon>
        <taxon>Pseudomonadota</taxon>
        <taxon>Gammaproteobacteria</taxon>
        <taxon>Alteromonadales</taxon>
        <taxon>Pseudoalteromonadaceae</taxon>
        <taxon>Pseudoalteromonas</taxon>
    </lineage>
</organism>
<dbReference type="Proteomes" id="UP000305729">
    <property type="component" value="Chromosome 1"/>
</dbReference>
<evidence type="ECO:0000313" key="2">
    <source>
        <dbReference type="Proteomes" id="UP000305729"/>
    </source>
</evidence>
<name>A0A5S3V3S2_9GAMM</name>